<dbReference type="PANTHER" id="PTHR42908:SF3">
    <property type="entry name" value="ELONGATION FACTOR-LIKE GTPASE 1"/>
    <property type="match status" value="1"/>
</dbReference>
<dbReference type="FunFam" id="3.30.70.870:FF:000002">
    <property type="entry name" value="Translation elongation factor 2"/>
    <property type="match status" value="1"/>
</dbReference>
<keyword evidence="1" id="KW-0547">Nucleotide-binding</keyword>
<dbReference type="Gene3D" id="3.30.230.10">
    <property type="match status" value="1"/>
</dbReference>
<feature type="coiled-coil region" evidence="3">
    <location>
        <begin position="1694"/>
        <end position="1759"/>
    </location>
</feature>
<evidence type="ECO:0000256" key="3">
    <source>
        <dbReference type="SAM" id="Coils"/>
    </source>
</evidence>
<dbReference type="InterPro" id="IPR000640">
    <property type="entry name" value="EFG_V-like"/>
</dbReference>
<dbReference type="PANTHER" id="PTHR42908">
    <property type="entry name" value="TRANSLATION ELONGATION FACTOR-RELATED"/>
    <property type="match status" value="1"/>
</dbReference>
<evidence type="ECO:0000256" key="1">
    <source>
        <dbReference type="ARBA" id="ARBA00022741"/>
    </source>
</evidence>
<gene>
    <name evidence="6" type="ORF">PPERSA_08421</name>
</gene>
<dbReference type="InterPro" id="IPR035647">
    <property type="entry name" value="EFG_III/V"/>
</dbReference>
<feature type="compositionally biased region" description="Basic and acidic residues" evidence="4">
    <location>
        <begin position="1024"/>
        <end position="1036"/>
    </location>
</feature>
<dbReference type="Pfam" id="PF12816">
    <property type="entry name" value="TPR_Vps8"/>
    <property type="match status" value="1"/>
</dbReference>
<evidence type="ECO:0000256" key="2">
    <source>
        <dbReference type="ARBA" id="ARBA00023134"/>
    </source>
</evidence>
<keyword evidence="7" id="KW-1185">Reference proteome</keyword>
<comment type="caution">
    <text evidence="6">The sequence shown here is derived from an EMBL/GenBank/DDBJ whole genome shotgun (WGS) entry which is preliminary data.</text>
</comment>
<dbReference type="SUPFAM" id="SSF52540">
    <property type="entry name" value="P-loop containing nucleoside triphosphate hydrolases"/>
    <property type="match status" value="1"/>
</dbReference>
<proteinExistence type="predicted"/>
<dbReference type="Gene3D" id="3.30.70.240">
    <property type="match status" value="1"/>
</dbReference>
<dbReference type="EMBL" id="LDAU01000040">
    <property type="protein sequence ID" value="KRX10018.1"/>
    <property type="molecule type" value="Genomic_DNA"/>
</dbReference>
<dbReference type="Pfam" id="PF23410">
    <property type="entry name" value="Beta-prop_VPS8"/>
    <property type="match status" value="1"/>
</dbReference>
<feature type="region of interest" description="Disordered" evidence="4">
    <location>
        <begin position="1628"/>
        <end position="1658"/>
    </location>
</feature>
<evidence type="ECO:0000259" key="5">
    <source>
        <dbReference type="PROSITE" id="PS51722"/>
    </source>
</evidence>
<accession>A0A0V0R694</accession>
<dbReference type="InterPro" id="IPR053905">
    <property type="entry name" value="EF-G-like_DII"/>
</dbReference>
<dbReference type="InParanoid" id="A0A0V0R694"/>
<keyword evidence="2" id="KW-0342">GTP-binding</keyword>
<dbReference type="Pfam" id="PF00009">
    <property type="entry name" value="GTP_EFTU"/>
    <property type="match status" value="1"/>
</dbReference>
<dbReference type="InterPro" id="IPR000795">
    <property type="entry name" value="T_Tr_GTP-bd_dom"/>
</dbReference>
<dbReference type="GO" id="GO:0005525">
    <property type="term" value="F:GTP binding"/>
    <property type="evidence" value="ECO:0007669"/>
    <property type="project" value="UniProtKB-KW"/>
</dbReference>
<sequence>MFSSQQRYQHIQKLQNNPKNIRNISIVAHVDHGKTTLSDSLLSTNNIIHSKSVGKLRYLDSRKDEQIRGITMKSSSISLVYPHQGEEFLINLIDSPGHVEFSSEVSAALRITDGALILVDVIEGVSAQTYTVIRQCYQEKVRSILVLNKIDRLIVELQMTPDEAYVYLSQIIEQVNAILSKFIVLEKDQQMNKRKKFENLNQEQEFTIENEIFEEIESKLYFQPEKGNIVFASAIDCWSFTTNNFAEIFSQKLKCSKKVLQKVLYGDYYMNPKLRKISNKPFTSKQKPMFVDFILQNLWTVYERVQSQDVEMIQKLAKSLKIPEIPEKLLKGIKNDQNSVIKYIMNQWLPLEKTLMQTIIDYLPSPLDAQKERLDIISQNISNMEIDELQNIEQDPKKTEEILADYKIMREAIQKCDNSEDAPIVIFVSKMVYIARENINERNLKDINQTKQEPLKRFIGFCRIFSGRIKKGKQVYVIQQKKIDKKIRYDIEQIQLNDLYLMMASYLDGITEIGAGNILALGDLDQIVFKSATISSIKNCPQLLPINLGAKSILKVALQAKDFKNQSVLIQALKKLNKFDPSVEVSMQSNGDIILATCGQVHLERCVTDLEEMTEIEIKTSEPIVSFKETVVYNKLIQTRNVNRKNKGNKEYEEEDNEEDEEDLEVQKAKLIEQLRDMSDAEDEDINVDTLQGDELDIRYGLLDMQQQQELKEGKKYHNLYGQEKELKKLDHLNAGKSLANLSAINLLDLQKKPNVVIMSTPNQQIQLKIRCLGFNFNLAQWMDKDQERMRKLFADYSYNKEMINKFLKEFKEQVSEHIKEKKLQQLIFNNLVCFGPDKFGPNMLIYKQMDSSLSCLKQLENKVAEQEKRDEIQKQLEESKVNGNQENQNQNLIMKQEYTSTEVLNKLYDKYNIRPEEIIGSVQQGFQMAVLSGPLCQEQMMGVCYILEEIKLIDEPEKKESKKEGDAANEKKQSKQEEKNEQDLNENQEDKLQQEQNQESQQKNEENKQKEENEEKEENETEIQEKKEEKEKLDDENQQNNQITGYGKDCYGPVSGQIISTIKVMCWESLYLCSLQCDYETYPKVWDVLNRRRAIPINDDLQESSNMFIISAHLPIVESFNFYSEMQIKTSGRVNAQLIFDTWGILETDPFFVPQTLDELEEHGEKIQTPNFAKQLIEKVRKRKQNLTGKEPLANAYLDILFNKTGNSFTSSELNQKFEENANEQLNNLDTRIEATNLKVDYIKSKFDQQEYEKYLDEKRKQRALRMNQKATEILQNAPQKQITDEQVQKTINEGLLEIMSENKKFQLENKKLKEEMIEKNKLIQNQKILIQQLQDKLSQNFQNKLISPYQFENLQQKQNEQQDNAKNFNKKNSQNNSFYLNNQNNNQTNAENYADSDYQNLGSIVQDYNLSKKPQQNILYNQKQYKQQQNENFWGDAEDENIQNFSDFSNINKSQNAPINNQNYDIWNQDINNNEQKIEKEYKQYGNQEQDEDEILNQILGGNQEKLWINNHLQQKNDQADLIKSNQQQQLQLYLQQQDNQKQQENLRNQVLDDKIKQGIQQQMQKQKDEQLQQQQEIIKNISNERSKSNSFSQKSEGEISNDSMLAENQAEKMRLENILQDIGKDSCQNNMNKSLNQKNNSNNIKNANSNKKSSHDFCQDLDLEDLDGEDLNQICQEIEDELIQKNKDSTKSQQKENLVKLKSNEQLSEQEKIIYKNEIMALGTTCSNIVILQQINQEIDNLNSNLNKKNNQNKNKNFSTIIKTKGKNDNYQLGQVSCLDFSEQGDYLLAGFSKGQIKMIDLNKNTIFKTWDNLHNQNVPVVEIKFISGYNFQKFISSDALGYVYLNSLEKSFFGYNIDTNPLFQQTAGPVYQIDQKQININDQNITLLALASLEYLLVVTLDPELKLIYKMPRKKITNKQGKIIYVQFNPIYKNDRKNNIMLGVSVGNVIQIYKFKNVEIQQEGQLKCEINMVAIFQSDIEILHFSWISETIMSFLDVHHKYNLIEIKQFTQDQNTIQQIQSGYEENSESNNKIQINEINGIKKFNISQNHWLTSDIVFHIYIKDQNDLIKSCFNQSVKIYENKIYFLTSNQQVHICEIETWKQKLSYLTEQKKEWLSALALSIMINENKYQQLYGLKLSEKQNQKQTKIFIELLLENYVNEIGNLMQNTNIEGQNCNNNSNIDSINSTNLWNTKIFTCLEFLIQHMKNFQFLFTQLSQQFKKFQVYNLFLQNLEPFILKNQLKYVSIEVFRDLINFYTKLQDKQIVIKQLVINLDPELIDSGLVMTICIEYKLFTPLIYISTHIQQDFISPIVKMFAEYKNQIQQEQTTETKNLGLKCLWYLRLTLRGQLFPNKQLDDQVYDLAIQHLFIWIFAQENLKFLINIDPYCTFQILHLFIEAYPYNVVKENEKQLKESLHSTKISEQKYLQMQLENEQKNLNYEKEFFKESNQEQIDLLSGDDTQYQVQSIFVQILQIIYESSDMDNLDVKACYMNYLAEIVLKGYHLTYDQASEAIQYLLQFPETSLQKYKNQDENQFGVLNEIKAHNYPLDQTLEAAKQNNIKEVTAFLYQRSGATLKSIDLYFEVFYENIDKFPFNENMNEHEILQLQRKLNQIIYPCIDVCIQNNRFNDQDSEYNWFQVLDKLLDFQEKVSQKSSIFDSDAKNFYQNLVSDLYSEIFEKMTKYVNLLNIIEHLNQSFSKYSEQDIKRTVQRLLVNYSYEKSIMSQILHILNQDSITDGHKNVINMV</sequence>
<dbReference type="NCBIfam" id="TIGR00231">
    <property type="entry name" value="small_GTP"/>
    <property type="match status" value="1"/>
</dbReference>
<dbReference type="GO" id="GO:0042256">
    <property type="term" value="P:cytosolic ribosome assembly"/>
    <property type="evidence" value="ECO:0007669"/>
    <property type="project" value="TreeGrafter"/>
</dbReference>
<dbReference type="InterPro" id="IPR027417">
    <property type="entry name" value="P-loop_NTPase"/>
</dbReference>
<dbReference type="Pfam" id="PF22042">
    <property type="entry name" value="EF-G_D2"/>
    <property type="match status" value="1"/>
</dbReference>
<dbReference type="SUPFAM" id="SSF50978">
    <property type="entry name" value="WD40 repeat-like"/>
    <property type="match status" value="1"/>
</dbReference>
<keyword evidence="3" id="KW-0175">Coiled coil</keyword>
<dbReference type="PROSITE" id="PS51722">
    <property type="entry name" value="G_TR_2"/>
    <property type="match status" value="1"/>
</dbReference>
<dbReference type="Proteomes" id="UP000054937">
    <property type="component" value="Unassembled WGS sequence"/>
</dbReference>
<evidence type="ECO:0000256" key="4">
    <source>
        <dbReference type="SAM" id="MobiDB-lite"/>
    </source>
</evidence>
<dbReference type="CDD" id="cd01885">
    <property type="entry name" value="EF2"/>
    <property type="match status" value="1"/>
</dbReference>
<dbReference type="FunFam" id="3.40.50.300:FF:000746">
    <property type="entry name" value="Ribosome assembly protein 1"/>
    <property type="match status" value="1"/>
</dbReference>
<dbReference type="GO" id="GO:0043022">
    <property type="term" value="F:ribosome binding"/>
    <property type="evidence" value="ECO:0007669"/>
    <property type="project" value="TreeGrafter"/>
</dbReference>
<reference evidence="6 7" key="1">
    <citation type="journal article" date="2015" name="Sci. Rep.">
        <title>Genome of the facultative scuticociliatosis pathogen Pseudocohnilembus persalinus provides insight into its virulence through horizontal gene transfer.</title>
        <authorList>
            <person name="Xiong J."/>
            <person name="Wang G."/>
            <person name="Cheng J."/>
            <person name="Tian M."/>
            <person name="Pan X."/>
            <person name="Warren A."/>
            <person name="Jiang C."/>
            <person name="Yuan D."/>
            <person name="Miao W."/>
        </authorList>
    </citation>
    <scope>NUCLEOTIDE SEQUENCE [LARGE SCALE GENOMIC DNA]</scope>
    <source>
        <strain evidence="6">36N120E</strain>
    </source>
</reference>
<feature type="compositionally biased region" description="Low complexity" evidence="4">
    <location>
        <begin position="1366"/>
        <end position="1394"/>
    </location>
</feature>
<evidence type="ECO:0000313" key="6">
    <source>
        <dbReference type="EMBL" id="KRX10018.1"/>
    </source>
</evidence>
<protein>
    <submittedName>
        <fullName evidence="6">WD40-repeat-containing domain</fullName>
    </submittedName>
</protein>
<evidence type="ECO:0000313" key="7">
    <source>
        <dbReference type="Proteomes" id="UP000054937"/>
    </source>
</evidence>
<organism evidence="6 7">
    <name type="scientific">Pseudocohnilembus persalinus</name>
    <name type="common">Ciliate</name>
    <dbReference type="NCBI Taxonomy" id="266149"/>
    <lineage>
        <taxon>Eukaryota</taxon>
        <taxon>Sar</taxon>
        <taxon>Alveolata</taxon>
        <taxon>Ciliophora</taxon>
        <taxon>Intramacronucleata</taxon>
        <taxon>Oligohymenophorea</taxon>
        <taxon>Scuticociliatia</taxon>
        <taxon>Philasterida</taxon>
        <taxon>Pseudocohnilembidae</taxon>
        <taxon>Pseudocohnilembus</taxon>
    </lineage>
</organism>
<feature type="compositionally biased region" description="Basic and acidic residues" evidence="4">
    <location>
        <begin position="1003"/>
        <end position="1014"/>
    </location>
</feature>
<feature type="region of interest" description="Disordered" evidence="4">
    <location>
        <begin position="1362"/>
        <end position="1394"/>
    </location>
</feature>
<feature type="coiled-coil region" evidence="3">
    <location>
        <begin position="850"/>
        <end position="883"/>
    </location>
</feature>
<feature type="compositionally biased region" description="Low complexity" evidence="4">
    <location>
        <begin position="1632"/>
        <end position="1654"/>
    </location>
</feature>
<name>A0A0V0R694_PSEPJ</name>
<dbReference type="InterPro" id="IPR005225">
    <property type="entry name" value="Small_GTP-bd"/>
</dbReference>
<dbReference type="Gene3D" id="3.30.70.870">
    <property type="entry name" value="Elongation Factor G (Translational Gtpase), domain 3"/>
    <property type="match status" value="1"/>
</dbReference>
<dbReference type="Gene3D" id="2.130.10.10">
    <property type="entry name" value="YVTN repeat-like/Quinoprotein amine dehydrogenase"/>
    <property type="match status" value="1"/>
</dbReference>
<dbReference type="GO" id="GO:0005829">
    <property type="term" value="C:cytosol"/>
    <property type="evidence" value="ECO:0007669"/>
    <property type="project" value="TreeGrafter"/>
</dbReference>
<dbReference type="SUPFAM" id="SSF54980">
    <property type="entry name" value="EF-G C-terminal domain-like"/>
    <property type="match status" value="2"/>
</dbReference>
<dbReference type="InterPro" id="IPR014721">
    <property type="entry name" value="Ribsml_uS5_D2-typ_fold_subgr"/>
</dbReference>
<dbReference type="Pfam" id="PF00679">
    <property type="entry name" value="EFG_C"/>
    <property type="match status" value="1"/>
</dbReference>
<dbReference type="InterPro" id="IPR036322">
    <property type="entry name" value="WD40_repeat_dom_sf"/>
</dbReference>
<dbReference type="SUPFAM" id="SSF54211">
    <property type="entry name" value="Ribosomal protein S5 domain 2-like"/>
    <property type="match status" value="1"/>
</dbReference>
<dbReference type="OrthoDB" id="364892at2759"/>
<feature type="coiled-coil region" evidence="3">
    <location>
        <begin position="650"/>
        <end position="684"/>
    </location>
</feature>
<feature type="domain" description="Tr-type G" evidence="5">
    <location>
        <begin position="19"/>
        <end position="367"/>
    </location>
</feature>
<feature type="compositionally biased region" description="Polar residues" evidence="4">
    <location>
        <begin position="1591"/>
        <end position="1605"/>
    </location>
</feature>
<dbReference type="InterPro" id="IPR025941">
    <property type="entry name" value="Vps8_central_dom"/>
</dbReference>
<dbReference type="GO" id="GO:1990904">
    <property type="term" value="C:ribonucleoprotein complex"/>
    <property type="evidence" value="ECO:0007669"/>
    <property type="project" value="TreeGrafter"/>
</dbReference>
<dbReference type="InterPro" id="IPR015943">
    <property type="entry name" value="WD40/YVTN_repeat-like_dom_sf"/>
</dbReference>
<dbReference type="InterPro" id="IPR009000">
    <property type="entry name" value="Transl_B-barrel_sf"/>
</dbReference>
<dbReference type="Gene3D" id="3.40.50.300">
    <property type="entry name" value="P-loop containing nucleotide triphosphate hydrolases"/>
    <property type="match status" value="1"/>
</dbReference>
<dbReference type="Gene3D" id="2.40.30.10">
    <property type="entry name" value="Translation factors"/>
    <property type="match status" value="1"/>
</dbReference>
<dbReference type="GO" id="GO:0003924">
    <property type="term" value="F:GTPase activity"/>
    <property type="evidence" value="ECO:0007669"/>
    <property type="project" value="InterPro"/>
</dbReference>
<dbReference type="PRINTS" id="PR00315">
    <property type="entry name" value="ELONGATNFCT"/>
</dbReference>
<dbReference type="InterPro" id="IPR020568">
    <property type="entry name" value="Ribosomal_Su5_D2-typ_SF"/>
</dbReference>
<dbReference type="CDD" id="cd16268">
    <property type="entry name" value="EF2_II"/>
    <property type="match status" value="1"/>
</dbReference>
<feature type="region of interest" description="Disordered" evidence="4">
    <location>
        <begin position="1582"/>
        <end position="1605"/>
    </location>
</feature>
<dbReference type="SUPFAM" id="SSF50447">
    <property type="entry name" value="Translation proteins"/>
    <property type="match status" value="1"/>
</dbReference>
<feature type="compositionally biased region" description="Basic and acidic residues" evidence="4">
    <location>
        <begin position="958"/>
        <end position="994"/>
    </location>
</feature>
<feature type="region of interest" description="Disordered" evidence="4">
    <location>
        <begin position="958"/>
        <end position="1048"/>
    </location>
</feature>